<organism evidence="2 3">
    <name type="scientific">Nakamurella aerolata</name>
    <dbReference type="NCBI Taxonomy" id="1656892"/>
    <lineage>
        <taxon>Bacteria</taxon>
        <taxon>Bacillati</taxon>
        <taxon>Actinomycetota</taxon>
        <taxon>Actinomycetes</taxon>
        <taxon>Nakamurellales</taxon>
        <taxon>Nakamurellaceae</taxon>
        <taxon>Nakamurella</taxon>
    </lineage>
</organism>
<name>A0A849AC37_9ACTN</name>
<reference evidence="2 3" key="1">
    <citation type="submission" date="2020-05" db="EMBL/GenBank/DDBJ databases">
        <title>Nakamurella sp. DB0629 isolated from air conditioner.</title>
        <authorList>
            <person name="Kim D.H."/>
            <person name="Kim D.-U."/>
        </authorList>
    </citation>
    <scope>NUCLEOTIDE SEQUENCE [LARGE SCALE GENOMIC DNA]</scope>
    <source>
        <strain evidence="2 3">DB0629</strain>
    </source>
</reference>
<dbReference type="RefSeq" id="WP_171198086.1">
    <property type="nucleotide sequence ID" value="NZ_JABEND010000001.1"/>
</dbReference>
<evidence type="ECO:0000259" key="1">
    <source>
        <dbReference type="Pfam" id="PF01370"/>
    </source>
</evidence>
<protein>
    <submittedName>
        <fullName evidence="2">NAD(P)-dependent oxidoreductase</fullName>
    </submittedName>
</protein>
<keyword evidence="3" id="KW-1185">Reference proteome</keyword>
<dbReference type="InterPro" id="IPR036291">
    <property type="entry name" value="NAD(P)-bd_dom_sf"/>
</dbReference>
<gene>
    <name evidence="2" type="ORF">HKD39_01690</name>
</gene>
<dbReference type="AlphaFoldDB" id="A0A849AC37"/>
<sequence length="194" mass="20252">MTILLIGALGAVGRLLHRGLPEATGQQLIGVDRAPGADLRWDLDTVDYADPAVRATLTGADVVIHVATSPDPYADAAVHWQAVASATRLLQACNNTDVPAVLLPSSGWAEPAGLGLRQNSYGRSKQVLESLAAMYAQQPGRAAEALRIGWVPHHPDDLAGADPAIASSYWPADRVVSEFAAAVARLSSTISSAT</sequence>
<dbReference type="InterPro" id="IPR001509">
    <property type="entry name" value="Epimerase_deHydtase"/>
</dbReference>
<comment type="caution">
    <text evidence="2">The sequence shown here is derived from an EMBL/GenBank/DDBJ whole genome shotgun (WGS) entry which is preliminary data.</text>
</comment>
<dbReference type="SUPFAM" id="SSF51735">
    <property type="entry name" value="NAD(P)-binding Rossmann-fold domains"/>
    <property type="match status" value="1"/>
</dbReference>
<dbReference type="Gene3D" id="3.40.50.720">
    <property type="entry name" value="NAD(P)-binding Rossmann-like Domain"/>
    <property type="match status" value="1"/>
</dbReference>
<evidence type="ECO:0000313" key="3">
    <source>
        <dbReference type="Proteomes" id="UP000562984"/>
    </source>
</evidence>
<evidence type="ECO:0000313" key="2">
    <source>
        <dbReference type="EMBL" id="NNG34452.1"/>
    </source>
</evidence>
<dbReference type="Proteomes" id="UP000562984">
    <property type="component" value="Unassembled WGS sequence"/>
</dbReference>
<feature type="domain" description="NAD-dependent epimerase/dehydratase" evidence="1">
    <location>
        <begin position="3"/>
        <end position="147"/>
    </location>
</feature>
<proteinExistence type="predicted"/>
<dbReference type="EMBL" id="JABEND010000001">
    <property type="protein sequence ID" value="NNG34452.1"/>
    <property type="molecule type" value="Genomic_DNA"/>
</dbReference>
<dbReference type="Pfam" id="PF01370">
    <property type="entry name" value="Epimerase"/>
    <property type="match status" value="1"/>
</dbReference>
<accession>A0A849AC37</accession>